<dbReference type="Pfam" id="PF13692">
    <property type="entry name" value="Glyco_trans_1_4"/>
    <property type="match status" value="1"/>
</dbReference>
<dbReference type="Proteomes" id="UP000245629">
    <property type="component" value="Chromosome 3"/>
</dbReference>
<keyword evidence="1 4" id="KW-0808">Transferase</keyword>
<dbReference type="Pfam" id="PF13439">
    <property type="entry name" value="Glyco_transf_4"/>
    <property type="match status" value="1"/>
</dbReference>
<feature type="domain" description="Glycosyltransferase subfamily 4-like N-terminal" evidence="3">
    <location>
        <begin position="23"/>
        <end position="193"/>
    </location>
</feature>
<dbReference type="EMBL" id="CP029354">
    <property type="protein sequence ID" value="AWK88148.1"/>
    <property type="molecule type" value="Genomic_DNA"/>
</dbReference>
<dbReference type="PANTHER" id="PTHR46401">
    <property type="entry name" value="GLYCOSYLTRANSFERASE WBBK-RELATED"/>
    <property type="match status" value="1"/>
</dbReference>
<dbReference type="OrthoDB" id="7847955at2"/>
<dbReference type="PANTHER" id="PTHR46401:SF2">
    <property type="entry name" value="GLYCOSYLTRANSFERASE WBBK-RELATED"/>
    <property type="match status" value="1"/>
</dbReference>
<dbReference type="GO" id="GO:0016757">
    <property type="term" value="F:glycosyltransferase activity"/>
    <property type="evidence" value="ECO:0007669"/>
    <property type="project" value="TreeGrafter"/>
</dbReference>
<gene>
    <name evidence="4" type="ORF">DEW08_18660</name>
</gene>
<protein>
    <submittedName>
        <fullName evidence="4">Glycosyl transferase family 1</fullName>
    </submittedName>
</protein>
<name>A0A2S2CUI4_9PROT</name>
<dbReference type="SUPFAM" id="SSF53756">
    <property type="entry name" value="UDP-Glycosyltransferase/glycogen phosphorylase"/>
    <property type="match status" value="1"/>
</dbReference>
<accession>A0A2S2CUI4</accession>
<feature type="region of interest" description="Disordered" evidence="2">
    <location>
        <begin position="239"/>
        <end position="266"/>
    </location>
</feature>
<keyword evidence="5" id="KW-1185">Reference proteome</keyword>
<dbReference type="Gene3D" id="3.40.50.2000">
    <property type="entry name" value="Glycogen Phosphorylase B"/>
    <property type="match status" value="2"/>
</dbReference>
<dbReference type="GO" id="GO:0009103">
    <property type="term" value="P:lipopolysaccharide biosynthetic process"/>
    <property type="evidence" value="ECO:0007669"/>
    <property type="project" value="TreeGrafter"/>
</dbReference>
<dbReference type="InterPro" id="IPR028098">
    <property type="entry name" value="Glyco_trans_4-like_N"/>
</dbReference>
<sequence length="395" mass="41299">MTGPVLPPPPSLPRRVLMTADAVGGVWDYALELAGGLAPLGVSVTLAVMGGGMDGARRARALAVPGLDLREGPFRLEWMAEPEADLEAAGSWLLQLAAESGAGLVHLNGYAHAALPWPAPVLVVGHSCVLSWWQAVHKAPPPRKDWAGYEARVRAGLAAADAVAAPTAAMLRALETHYGRLREALVISNGRDPRGWRPATKEPLILGVGRLWDEAKNAAALAAVAPALPWPVALAGDWRRPGTDDGNRGSGGNNGGDRPPHRVRALGPLPPSDLAGWYGRAAIFCSPARYEPFGLAALEAGLSGCALVLGDIPSLREVWGDAALFVPPDDRAALAEALAALCGDGGRRTALGRAARRRALTYGAARMARETATLYGRLCAGRRQDRPSLSHALAG</sequence>
<reference evidence="5" key="1">
    <citation type="submission" date="2018-05" db="EMBL/GenBank/DDBJ databases">
        <title>Azospirillum thermophila sp. nov., a novel isolated from hot spring.</title>
        <authorList>
            <person name="Zhao Z."/>
        </authorList>
    </citation>
    <scope>NUCLEOTIDE SEQUENCE [LARGE SCALE GENOMIC DNA]</scope>
    <source>
        <strain evidence="5">CFH 70021</strain>
    </source>
</reference>
<evidence type="ECO:0000256" key="2">
    <source>
        <dbReference type="SAM" id="MobiDB-lite"/>
    </source>
</evidence>
<dbReference type="KEGG" id="azz:DEW08_18660"/>
<proteinExistence type="predicted"/>
<dbReference type="RefSeq" id="WP_109330119.1">
    <property type="nucleotide sequence ID" value="NZ_CP029354.1"/>
</dbReference>
<evidence type="ECO:0000313" key="4">
    <source>
        <dbReference type="EMBL" id="AWK88148.1"/>
    </source>
</evidence>
<evidence type="ECO:0000313" key="5">
    <source>
        <dbReference type="Proteomes" id="UP000245629"/>
    </source>
</evidence>
<evidence type="ECO:0000256" key="1">
    <source>
        <dbReference type="ARBA" id="ARBA00022679"/>
    </source>
</evidence>
<dbReference type="AlphaFoldDB" id="A0A2S2CUI4"/>
<evidence type="ECO:0000259" key="3">
    <source>
        <dbReference type="Pfam" id="PF13439"/>
    </source>
</evidence>
<organism evidence="4 5">
    <name type="scientific">Azospirillum thermophilum</name>
    <dbReference type="NCBI Taxonomy" id="2202148"/>
    <lineage>
        <taxon>Bacteria</taxon>
        <taxon>Pseudomonadati</taxon>
        <taxon>Pseudomonadota</taxon>
        <taxon>Alphaproteobacteria</taxon>
        <taxon>Rhodospirillales</taxon>
        <taxon>Azospirillaceae</taxon>
        <taxon>Azospirillum</taxon>
    </lineage>
</organism>